<dbReference type="SUPFAM" id="SSF55347">
    <property type="entry name" value="Glyceraldehyde-3-phosphate dehydrogenase-like, C-terminal domain"/>
    <property type="match status" value="1"/>
</dbReference>
<dbReference type="SUPFAM" id="SSF51735">
    <property type="entry name" value="NAD(P)-binding Rossmann-fold domains"/>
    <property type="match status" value="1"/>
</dbReference>
<evidence type="ECO:0000259" key="4">
    <source>
        <dbReference type="Pfam" id="PF22725"/>
    </source>
</evidence>
<keyword evidence="5" id="KW-0378">Hydrolase</keyword>
<reference evidence="6" key="1">
    <citation type="submission" date="2019-08" db="EMBL/GenBank/DDBJ databases">
        <title>Limnoglobus roseus gen. nov., sp. nov., a novel freshwater planctomycete with a giant genome from the family Gemmataceae.</title>
        <authorList>
            <person name="Kulichevskaya I.S."/>
            <person name="Naumoff D.G."/>
            <person name="Miroshnikov K."/>
            <person name="Ivanova A."/>
            <person name="Philippov D.A."/>
            <person name="Hakobyan A."/>
            <person name="Rijpstra I.C."/>
            <person name="Sinninghe Damste J.S."/>
            <person name="Liesack W."/>
            <person name="Dedysh S.N."/>
        </authorList>
    </citation>
    <scope>NUCLEOTIDE SEQUENCE [LARGE SCALE GENOMIC DNA]</scope>
    <source>
        <strain evidence="6">PX52</strain>
    </source>
</reference>
<dbReference type="InterPro" id="IPR055170">
    <property type="entry name" value="GFO_IDH_MocA-like_dom"/>
</dbReference>
<dbReference type="PANTHER" id="PTHR22604">
    <property type="entry name" value="OXIDOREDUCTASES"/>
    <property type="match status" value="1"/>
</dbReference>
<name>A0A5C1AIU8_9BACT</name>
<dbReference type="InterPro" id="IPR050984">
    <property type="entry name" value="Gfo/Idh/MocA_domain"/>
</dbReference>
<protein>
    <submittedName>
        <fullName evidence="5">Putative Rossmann-fold-type glycoside hydrolase</fullName>
    </submittedName>
</protein>
<keyword evidence="2" id="KW-0560">Oxidoreductase</keyword>
<keyword evidence="6" id="KW-1185">Reference proteome</keyword>
<dbReference type="Pfam" id="PF01408">
    <property type="entry name" value="GFO_IDH_MocA"/>
    <property type="match status" value="1"/>
</dbReference>
<proteinExistence type="inferred from homology"/>
<dbReference type="OrthoDB" id="9783105at2"/>
<dbReference type="GO" id="GO:0000166">
    <property type="term" value="F:nucleotide binding"/>
    <property type="evidence" value="ECO:0007669"/>
    <property type="project" value="InterPro"/>
</dbReference>
<evidence type="ECO:0000313" key="5">
    <source>
        <dbReference type="EMBL" id="QEL18790.1"/>
    </source>
</evidence>
<feature type="domain" description="GFO/IDH/MocA-like oxidoreductase" evidence="4">
    <location>
        <begin position="134"/>
        <end position="249"/>
    </location>
</feature>
<evidence type="ECO:0000256" key="1">
    <source>
        <dbReference type="ARBA" id="ARBA00010928"/>
    </source>
</evidence>
<sequence>MTHPKLRWGILGDAAINQRLLPAFKASQTADLRAIASRSMDKSKAAATRDGIPVAHGSYLDLLKDPNVDAVYIPLPNHMHDEWSRAAADHGKHILCEKPLTVKAAEAEKLVAYCRLKDVRLMDGYMWPHHPRTHKLRQLLDAGTIGNVRKVNAAFSFNMDGLPTSNIRLQPEAGGGSLLDVGCYTTYAIRWWMSAEPVKVWATATYVNGVDVAMSGVMTFANGRTANFDCGFVHPLRTWVEIVGTIGCIRIPNMWIPDDKATFEILRQDGLFGTAVEVVETPGHDQMVHMLDDFAAAVREKREPYPNPDEAIRTGRVMDALAKSARDGVEVAV</sequence>
<gene>
    <name evidence="5" type="ORF">PX52LOC_05830</name>
</gene>
<feature type="domain" description="Gfo/Idh/MocA-like oxidoreductase N-terminal" evidence="3">
    <location>
        <begin position="6"/>
        <end position="124"/>
    </location>
</feature>
<dbReference type="Gene3D" id="3.30.360.10">
    <property type="entry name" value="Dihydrodipicolinate Reductase, domain 2"/>
    <property type="match status" value="1"/>
</dbReference>
<accession>A0A5C1AIU8</accession>
<dbReference type="AlphaFoldDB" id="A0A5C1AIU8"/>
<dbReference type="RefSeq" id="WP_149113249.1">
    <property type="nucleotide sequence ID" value="NZ_CP042425.1"/>
</dbReference>
<dbReference type="PANTHER" id="PTHR22604:SF105">
    <property type="entry name" value="TRANS-1,2-DIHYDROBENZENE-1,2-DIOL DEHYDROGENASE"/>
    <property type="match status" value="1"/>
</dbReference>
<dbReference type="Pfam" id="PF22725">
    <property type="entry name" value="GFO_IDH_MocA_C3"/>
    <property type="match status" value="1"/>
</dbReference>
<dbReference type="GO" id="GO:0016491">
    <property type="term" value="F:oxidoreductase activity"/>
    <property type="evidence" value="ECO:0007669"/>
    <property type="project" value="UniProtKB-KW"/>
</dbReference>
<dbReference type="Proteomes" id="UP000324974">
    <property type="component" value="Chromosome"/>
</dbReference>
<comment type="similarity">
    <text evidence="1">Belongs to the Gfo/Idh/MocA family.</text>
</comment>
<dbReference type="KEGG" id="lrs:PX52LOC_05830"/>
<dbReference type="InterPro" id="IPR036291">
    <property type="entry name" value="NAD(P)-bd_dom_sf"/>
</dbReference>
<dbReference type="GO" id="GO:0016787">
    <property type="term" value="F:hydrolase activity"/>
    <property type="evidence" value="ECO:0007669"/>
    <property type="project" value="UniProtKB-KW"/>
</dbReference>
<evidence type="ECO:0000313" key="6">
    <source>
        <dbReference type="Proteomes" id="UP000324974"/>
    </source>
</evidence>
<dbReference type="EMBL" id="CP042425">
    <property type="protein sequence ID" value="QEL18790.1"/>
    <property type="molecule type" value="Genomic_DNA"/>
</dbReference>
<dbReference type="Gene3D" id="3.40.50.720">
    <property type="entry name" value="NAD(P)-binding Rossmann-like Domain"/>
    <property type="match status" value="1"/>
</dbReference>
<organism evidence="5 6">
    <name type="scientific">Limnoglobus roseus</name>
    <dbReference type="NCBI Taxonomy" id="2598579"/>
    <lineage>
        <taxon>Bacteria</taxon>
        <taxon>Pseudomonadati</taxon>
        <taxon>Planctomycetota</taxon>
        <taxon>Planctomycetia</taxon>
        <taxon>Gemmatales</taxon>
        <taxon>Gemmataceae</taxon>
        <taxon>Limnoglobus</taxon>
    </lineage>
</organism>
<dbReference type="InterPro" id="IPR000683">
    <property type="entry name" value="Gfo/Idh/MocA-like_OxRdtase_N"/>
</dbReference>
<evidence type="ECO:0000259" key="3">
    <source>
        <dbReference type="Pfam" id="PF01408"/>
    </source>
</evidence>
<evidence type="ECO:0000256" key="2">
    <source>
        <dbReference type="ARBA" id="ARBA00023002"/>
    </source>
</evidence>